<organism evidence="2 3">
    <name type="scientific">Actinia tenebrosa</name>
    <name type="common">Australian red waratah sea anemone</name>
    <dbReference type="NCBI Taxonomy" id="6105"/>
    <lineage>
        <taxon>Eukaryota</taxon>
        <taxon>Metazoa</taxon>
        <taxon>Cnidaria</taxon>
        <taxon>Anthozoa</taxon>
        <taxon>Hexacorallia</taxon>
        <taxon>Actiniaria</taxon>
        <taxon>Actiniidae</taxon>
        <taxon>Actinia</taxon>
    </lineage>
</organism>
<evidence type="ECO:0000256" key="1">
    <source>
        <dbReference type="SAM" id="MobiDB-lite"/>
    </source>
</evidence>
<dbReference type="RefSeq" id="XP_031575355.1">
    <property type="nucleotide sequence ID" value="XM_031719495.1"/>
</dbReference>
<dbReference type="OrthoDB" id="5973974at2759"/>
<name>A0A6P8JGF7_ACTTE</name>
<dbReference type="GeneID" id="116308970"/>
<accession>A0A6P8JGF7</accession>
<dbReference type="Proteomes" id="UP000515163">
    <property type="component" value="Unplaced"/>
</dbReference>
<protein>
    <submittedName>
        <fullName evidence="3">Uncharacterized protein LOC116308970</fullName>
    </submittedName>
</protein>
<dbReference type="InParanoid" id="A0A6P8JGF7"/>
<keyword evidence="2" id="KW-1185">Reference proteome</keyword>
<sequence>MAAFLTANRWSSGIGTHKTKEGRIICTGIGCLGCFPETNRTEADELGICVEEIPDKGYLRTFLDQDKNITVAMQKNPSPGKIKGRSKRKKKVTGSSLLTKEIDKSNSDGDDVKVEKSSYESSVHDMARSRNFRTTGTQTPEHDNQRMVPHYSELSKEAQKIVSSMLGSREFPEFKEKYSSEQDQLSSELERCKLKKTIGYSMANSVNQHYNLTENNIKNEAVNRKVNKTARILDSLYVVSKKDIAVANDNILPNEDKDLYWNNWDLGENAVCLYFAIEYFRSERILPVFKVLEIVEALSEVVAVKDIKCVQRNNDIWQIVLSRRNDLGRLRKRGLRIRGRVYELVEDIDSYCQTIYGES</sequence>
<feature type="compositionally biased region" description="Basic and acidic residues" evidence="1">
    <location>
        <begin position="100"/>
        <end position="125"/>
    </location>
</feature>
<feature type="region of interest" description="Disordered" evidence="1">
    <location>
        <begin position="74"/>
        <end position="125"/>
    </location>
</feature>
<reference evidence="3" key="1">
    <citation type="submission" date="2025-08" db="UniProtKB">
        <authorList>
            <consortium name="RefSeq"/>
        </authorList>
    </citation>
    <scope>IDENTIFICATION</scope>
    <source>
        <tissue evidence="3">Tentacle</tissue>
    </source>
</reference>
<dbReference type="AlphaFoldDB" id="A0A6P8JGF7"/>
<evidence type="ECO:0000313" key="3">
    <source>
        <dbReference type="RefSeq" id="XP_031575355.1"/>
    </source>
</evidence>
<proteinExistence type="predicted"/>
<evidence type="ECO:0000313" key="2">
    <source>
        <dbReference type="Proteomes" id="UP000515163"/>
    </source>
</evidence>
<feature type="compositionally biased region" description="Basic residues" evidence="1">
    <location>
        <begin position="82"/>
        <end position="92"/>
    </location>
</feature>
<dbReference type="KEGG" id="aten:116308970"/>
<gene>
    <name evidence="3" type="primary">LOC116308970</name>
</gene>